<name>A0ACC2X6P0_9TREE</name>
<reference evidence="1" key="1">
    <citation type="submission" date="2023-04" db="EMBL/GenBank/DDBJ databases">
        <title>Draft Genome sequencing of Naganishia species isolated from polar environments using Oxford Nanopore Technology.</title>
        <authorList>
            <person name="Leo P."/>
            <person name="Venkateswaran K."/>
        </authorList>
    </citation>
    <scope>NUCLEOTIDE SEQUENCE</scope>
    <source>
        <strain evidence="1">DBVPG 5303</strain>
    </source>
</reference>
<evidence type="ECO:0000313" key="2">
    <source>
        <dbReference type="Proteomes" id="UP001234202"/>
    </source>
</evidence>
<proteinExistence type="predicted"/>
<accession>A0ACC2X6P0</accession>
<organism evidence="1 2">
    <name type="scientific">Naganishia onofrii</name>
    <dbReference type="NCBI Taxonomy" id="1851511"/>
    <lineage>
        <taxon>Eukaryota</taxon>
        <taxon>Fungi</taxon>
        <taxon>Dikarya</taxon>
        <taxon>Basidiomycota</taxon>
        <taxon>Agaricomycotina</taxon>
        <taxon>Tremellomycetes</taxon>
        <taxon>Filobasidiales</taxon>
        <taxon>Filobasidiaceae</taxon>
        <taxon>Naganishia</taxon>
    </lineage>
</organism>
<gene>
    <name evidence="1" type="ORF">QFC24_005741</name>
</gene>
<sequence length="321" mass="35306">MPSKPHPLRRISTNSLTSLARSQSLGDSPSNPHTSPSQLSFLAPALQDLVDESASLAHNIKNLSKLHDALGTFNDSFAAYLYALKMNAFCVDWKEGPDDRSFKRMDCMGPAPQNVPEQYYTNQQPTVEQTNDEEEQSYLQPQDMTYCTAPDVTTEADTTIQAAPTSSRGRGIPRGRVVSGSNRGRGGAVSGRSVPVESQTGRKKSALTPIEKRKREAAVNAIVDTLPIEYRGNDPIARNLMERVITHLMDHPEGQRMAEIIKPPELPQAKVNKCLIALVGKKAVSKTAVGVSKFRQSVSRRSVSYDPYRDLLKGVAVYRLV</sequence>
<protein>
    <submittedName>
        <fullName evidence="1">Uncharacterized protein</fullName>
    </submittedName>
</protein>
<dbReference type="EMBL" id="JASBWV010000025">
    <property type="protein sequence ID" value="KAJ9119270.1"/>
    <property type="molecule type" value="Genomic_DNA"/>
</dbReference>
<keyword evidence="2" id="KW-1185">Reference proteome</keyword>
<dbReference type="Proteomes" id="UP001234202">
    <property type="component" value="Unassembled WGS sequence"/>
</dbReference>
<comment type="caution">
    <text evidence="1">The sequence shown here is derived from an EMBL/GenBank/DDBJ whole genome shotgun (WGS) entry which is preliminary data.</text>
</comment>
<evidence type="ECO:0000313" key="1">
    <source>
        <dbReference type="EMBL" id="KAJ9119270.1"/>
    </source>
</evidence>